<evidence type="ECO:0000313" key="2">
    <source>
        <dbReference type="Proteomes" id="UP000282195"/>
    </source>
</evidence>
<dbReference type="AlphaFoldDB" id="A0A387FWL9"/>
<protein>
    <submittedName>
        <fullName evidence="1">Uncharacterized protein</fullName>
    </submittedName>
</protein>
<keyword evidence="2" id="KW-1185">Reference proteome</keyword>
<dbReference type="Proteomes" id="UP000282195">
    <property type="component" value="Chromosome"/>
</dbReference>
<gene>
    <name evidence="1" type="ORF">CCGE525_18285</name>
</gene>
<sequence>MNGQSREEAIAKDRLFAETERPIWLSAWPDMSTAQRSHIVLLDWTKTDFLTATIINLATKSQGHLCISIDISFRP</sequence>
<reference evidence="1 2" key="1">
    <citation type="submission" date="2018-10" db="EMBL/GenBank/DDBJ databases">
        <title>Rhizobium etli, R. leguminosarum and a new Rhizobium genospecies from Phaseolus dumosus.</title>
        <authorList>
            <person name="Ramirez-Puebla S.T."/>
            <person name="Rogel-Hernandez M.A."/>
            <person name="Guerrero G."/>
            <person name="Ormeno-Orrillo E."/>
            <person name="Martinez-Romero J.C."/>
            <person name="Negrete-Yankelevich S."/>
            <person name="Martinez-Romero E."/>
        </authorList>
    </citation>
    <scope>NUCLEOTIDE SEQUENCE [LARGE SCALE GENOMIC DNA]</scope>
    <source>
        <strain evidence="1 2">CCGE525</strain>
    </source>
</reference>
<proteinExistence type="predicted"/>
<evidence type="ECO:0000313" key="1">
    <source>
        <dbReference type="EMBL" id="AYG60544.1"/>
    </source>
</evidence>
<dbReference type="KEGG" id="rjg:CCGE525_18285"/>
<organism evidence="1 2">
    <name type="scientific">Rhizobium jaguaris</name>
    <dbReference type="NCBI Taxonomy" id="1312183"/>
    <lineage>
        <taxon>Bacteria</taxon>
        <taxon>Pseudomonadati</taxon>
        <taxon>Pseudomonadota</taxon>
        <taxon>Alphaproteobacteria</taxon>
        <taxon>Hyphomicrobiales</taxon>
        <taxon>Rhizobiaceae</taxon>
        <taxon>Rhizobium/Agrobacterium group</taxon>
        <taxon>Rhizobium</taxon>
    </lineage>
</organism>
<dbReference type="EMBL" id="CP032694">
    <property type="protein sequence ID" value="AYG60544.1"/>
    <property type="molecule type" value="Genomic_DNA"/>
</dbReference>
<name>A0A387FWL9_9HYPH</name>
<accession>A0A387FWL9</accession>